<proteinExistence type="predicted"/>
<evidence type="ECO:0000259" key="1">
    <source>
        <dbReference type="Pfam" id="PF25821"/>
    </source>
</evidence>
<evidence type="ECO:0000313" key="3">
    <source>
        <dbReference type="Proteomes" id="UP001632038"/>
    </source>
</evidence>
<evidence type="ECO:0000313" key="2">
    <source>
        <dbReference type="EMBL" id="KAL3634124.1"/>
    </source>
</evidence>
<protein>
    <recommendedName>
        <fullName evidence="1">DUF7950 domain-containing protein</fullName>
    </recommendedName>
</protein>
<dbReference type="EMBL" id="JAVIJP010000028">
    <property type="protein sequence ID" value="KAL3634124.1"/>
    <property type="molecule type" value="Genomic_DNA"/>
</dbReference>
<name>A0ABD3CX08_9LAMI</name>
<accession>A0ABD3CX08</accession>
<dbReference type="Pfam" id="PF25821">
    <property type="entry name" value="DUF7950"/>
    <property type="match status" value="1"/>
</dbReference>
<comment type="caution">
    <text evidence="2">The sequence shown here is derived from an EMBL/GenBank/DDBJ whole genome shotgun (WGS) entry which is preliminary data.</text>
</comment>
<dbReference type="PANTHER" id="PTHR33595">
    <property type="entry name" value="VON WILLEBRAND FACTOR A DOMAIN PROTEIN"/>
    <property type="match status" value="1"/>
</dbReference>
<feature type="domain" description="DUF7950" evidence="1">
    <location>
        <begin position="158"/>
        <end position="264"/>
    </location>
</feature>
<dbReference type="Proteomes" id="UP001632038">
    <property type="component" value="Unassembled WGS sequence"/>
</dbReference>
<dbReference type="AlphaFoldDB" id="A0ABD3CX08"/>
<keyword evidence="3" id="KW-1185">Reference proteome</keyword>
<dbReference type="PANTHER" id="PTHR33595:SF3">
    <property type="entry name" value="PAS DOMAIN-CONTAINING PROTEIN"/>
    <property type="match status" value="1"/>
</dbReference>
<sequence length="301" mass="33072">MIQTINPYASSKTAQIMSRYRPIAPKPQTLTPNPIPEIDSSSGLPTGIHKSPYLRNVWAHLQARPTRTRKRGRTAAFSPPSAKKARPCLQGLIPSPNFVPISCCLDAAVTNLAESVALPLLCSAPPGKEKGIDLNLKVEELDLPARVIISPRPVRPVGSIVLVDKISDDLRMKRMAVKGEEEVEEIVEAEKVPTIVSDSNNKVRMCNSAYKEMIGQPECGWLDCAGGGGRRIGGEVTLNFVHSKVQLSMHGFKCKVKIEWEQKSVNAYCHGVKLACPAKDYQFLWRFYEVGQGLKNGSDVD</sequence>
<organism evidence="2 3">
    <name type="scientific">Castilleja foliolosa</name>
    <dbReference type="NCBI Taxonomy" id="1961234"/>
    <lineage>
        <taxon>Eukaryota</taxon>
        <taxon>Viridiplantae</taxon>
        <taxon>Streptophyta</taxon>
        <taxon>Embryophyta</taxon>
        <taxon>Tracheophyta</taxon>
        <taxon>Spermatophyta</taxon>
        <taxon>Magnoliopsida</taxon>
        <taxon>eudicotyledons</taxon>
        <taxon>Gunneridae</taxon>
        <taxon>Pentapetalae</taxon>
        <taxon>asterids</taxon>
        <taxon>lamiids</taxon>
        <taxon>Lamiales</taxon>
        <taxon>Orobanchaceae</taxon>
        <taxon>Pedicularideae</taxon>
        <taxon>Castillejinae</taxon>
        <taxon>Castilleja</taxon>
    </lineage>
</organism>
<dbReference type="InterPro" id="IPR057710">
    <property type="entry name" value="DUF7950"/>
</dbReference>
<gene>
    <name evidence="2" type="ORF">CASFOL_021178</name>
</gene>
<reference evidence="3" key="1">
    <citation type="journal article" date="2024" name="IScience">
        <title>Strigolactones Initiate the Formation of Haustorium-like Structures in Castilleja.</title>
        <authorList>
            <person name="Buerger M."/>
            <person name="Peterson D."/>
            <person name="Chory J."/>
        </authorList>
    </citation>
    <scope>NUCLEOTIDE SEQUENCE [LARGE SCALE GENOMIC DNA]</scope>
</reference>